<feature type="non-terminal residue" evidence="1">
    <location>
        <position position="130"/>
    </location>
</feature>
<reference evidence="1" key="2">
    <citation type="journal article" date="2022" name="New Phytol.">
        <title>Evolutionary transition to the ectomycorrhizal habit in the genomes of a hyperdiverse lineage of mushroom-forming fungi.</title>
        <authorList>
            <person name="Looney B."/>
            <person name="Miyauchi S."/>
            <person name="Morin E."/>
            <person name="Drula E."/>
            <person name="Courty P.E."/>
            <person name="Kohler A."/>
            <person name="Kuo A."/>
            <person name="LaButti K."/>
            <person name="Pangilinan J."/>
            <person name="Lipzen A."/>
            <person name="Riley R."/>
            <person name="Andreopoulos W."/>
            <person name="He G."/>
            <person name="Johnson J."/>
            <person name="Nolan M."/>
            <person name="Tritt A."/>
            <person name="Barry K.W."/>
            <person name="Grigoriev I.V."/>
            <person name="Nagy L.G."/>
            <person name="Hibbett D."/>
            <person name="Henrissat B."/>
            <person name="Matheny P.B."/>
            <person name="Labbe J."/>
            <person name="Martin F.M."/>
        </authorList>
    </citation>
    <scope>NUCLEOTIDE SEQUENCE</scope>
    <source>
        <strain evidence="1">EC-137</strain>
    </source>
</reference>
<reference evidence="1" key="1">
    <citation type="submission" date="2021-02" db="EMBL/GenBank/DDBJ databases">
        <authorList>
            <consortium name="DOE Joint Genome Institute"/>
            <person name="Ahrendt S."/>
            <person name="Looney B.P."/>
            <person name="Miyauchi S."/>
            <person name="Morin E."/>
            <person name="Drula E."/>
            <person name="Courty P.E."/>
            <person name="Chicoki N."/>
            <person name="Fauchery L."/>
            <person name="Kohler A."/>
            <person name="Kuo A."/>
            <person name="Labutti K."/>
            <person name="Pangilinan J."/>
            <person name="Lipzen A."/>
            <person name="Riley R."/>
            <person name="Andreopoulos W."/>
            <person name="He G."/>
            <person name="Johnson J."/>
            <person name="Barry K.W."/>
            <person name="Grigoriev I.V."/>
            <person name="Nagy L."/>
            <person name="Hibbett D."/>
            <person name="Henrissat B."/>
            <person name="Matheny P.B."/>
            <person name="Labbe J."/>
            <person name="Martin F."/>
        </authorList>
    </citation>
    <scope>NUCLEOTIDE SEQUENCE</scope>
    <source>
        <strain evidence="1">EC-137</strain>
    </source>
</reference>
<accession>A0ACB8QET8</accession>
<dbReference type="Proteomes" id="UP000814128">
    <property type="component" value="Unassembled WGS sequence"/>
</dbReference>
<evidence type="ECO:0000313" key="2">
    <source>
        <dbReference type="Proteomes" id="UP000814128"/>
    </source>
</evidence>
<protein>
    <submittedName>
        <fullName evidence="1">Uncharacterized protein</fullName>
    </submittedName>
</protein>
<proteinExistence type="predicted"/>
<evidence type="ECO:0000313" key="1">
    <source>
        <dbReference type="EMBL" id="KAI0030324.1"/>
    </source>
</evidence>
<comment type="caution">
    <text evidence="1">The sequence shown here is derived from an EMBL/GenBank/DDBJ whole genome shotgun (WGS) entry which is preliminary data.</text>
</comment>
<name>A0ACB8QET8_9AGAM</name>
<keyword evidence="2" id="KW-1185">Reference proteome</keyword>
<gene>
    <name evidence="1" type="ORF">K488DRAFT_35872</name>
</gene>
<dbReference type="EMBL" id="MU273628">
    <property type="protein sequence ID" value="KAI0030324.1"/>
    <property type="molecule type" value="Genomic_DNA"/>
</dbReference>
<feature type="non-terminal residue" evidence="1">
    <location>
        <position position="1"/>
    </location>
</feature>
<organism evidence="1 2">
    <name type="scientific">Vararia minispora EC-137</name>
    <dbReference type="NCBI Taxonomy" id="1314806"/>
    <lineage>
        <taxon>Eukaryota</taxon>
        <taxon>Fungi</taxon>
        <taxon>Dikarya</taxon>
        <taxon>Basidiomycota</taxon>
        <taxon>Agaricomycotina</taxon>
        <taxon>Agaricomycetes</taxon>
        <taxon>Russulales</taxon>
        <taxon>Lachnocladiaceae</taxon>
        <taxon>Vararia</taxon>
    </lineage>
</organism>
<sequence length="130" mass="14900">RTHVLGPSTSTRVTADLSVETAEMDAFLSVLYPLDFKDGDLKTRAEWTAVLKLATRWSFQSIRDLAINKLNFPLFFSPVDRLELARTYNVQEWVDVAIQAICARRQCLTLPEIRRMTVEDLALITTLRDK</sequence>